<protein>
    <submittedName>
        <fullName evidence="2">Uncharacterized protein</fullName>
    </submittedName>
</protein>
<name>A0A1E5UY77_9POAL</name>
<proteinExistence type="predicted"/>
<reference evidence="2 3" key="1">
    <citation type="submission" date="2016-09" db="EMBL/GenBank/DDBJ databases">
        <title>The draft genome of Dichanthelium oligosanthes: A C3 panicoid grass species.</title>
        <authorList>
            <person name="Studer A.J."/>
            <person name="Schnable J.C."/>
            <person name="Brutnell T.P."/>
        </authorList>
    </citation>
    <scope>NUCLEOTIDE SEQUENCE [LARGE SCALE GENOMIC DNA]</scope>
    <source>
        <strain evidence="3">cv. Kellogg 1175</strain>
        <tissue evidence="2">Leaf</tissue>
    </source>
</reference>
<gene>
    <name evidence="2" type="ORF">BAE44_0021226</name>
</gene>
<accession>A0A1E5UY77</accession>
<evidence type="ECO:0000313" key="3">
    <source>
        <dbReference type="Proteomes" id="UP000095767"/>
    </source>
</evidence>
<evidence type="ECO:0000256" key="1">
    <source>
        <dbReference type="SAM" id="MobiDB-lite"/>
    </source>
</evidence>
<dbReference type="EMBL" id="LWDX02058855">
    <property type="protein sequence ID" value="OEL17754.1"/>
    <property type="molecule type" value="Genomic_DNA"/>
</dbReference>
<dbReference type="Proteomes" id="UP000095767">
    <property type="component" value="Unassembled WGS sequence"/>
</dbReference>
<comment type="caution">
    <text evidence="2">The sequence shown here is derived from an EMBL/GenBank/DDBJ whole genome shotgun (WGS) entry which is preliminary data.</text>
</comment>
<evidence type="ECO:0000313" key="2">
    <source>
        <dbReference type="EMBL" id="OEL17754.1"/>
    </source>
</evidence>
<dbReference type="AlphaFoldDB" id="A0A1E5UY77"/>
<feature type="region of interest" description="Disordered" evidence="1">
    <location>
        <begin position="1"/>
        <end position="25"/>
    </location>
</feature>
<sequence>MAPPPFHLFKGGKGNSEIPLEGSTT</sequence>
<organism evidence="2 3">
    <name type="scientific">Dichanthelium oligosanthes</name>
    <dbReference type="NCBI Taxonomy" id="888268"/>
    <lineage>
        <taxon>Eukaryota</taxon>
        <taxon>Viridiplantae</taxon>
        <taxon>Streptophyta</taxon>
        <taxon>Embryophyta</taxon>
        <taxon>Tracheophyta</taxon>
        <taxon>Spermatophyta</taxon>
        <taxon>Magnoliopsida</taxon>
        <taxon>Liliopsida</taxon>
        <taxon>Poales</taxon>
        <taxon>Poaceae</taxon>
        <taxon>PACMAD clade</taxon>
        <taxon>Panicoideae</taxon>
        <taxon>Panicodae</taxon>
        <taxon>Paniceae</taxon>
        <taxon>Dichantheliinae</taxon>
        <taxon>Dichanthelium</taxon>
    </lineage>
</organism>
<keyword evidence="3" id="KW-1185">Reference proteome</keyword>